<evidence type="ECO:0000313" key="1">
    <source>
        <dbReference type="EMBL" id="KTC80603.1"/>
    </source>
</evidence>
<dbReference type="AlphaFoldDB" id="A0A0W0SBY7"/>
<comment type="caution">
    <text evidence="1">The sequence shown here is derived from an EMBL/GenBank/DDBJ whole genome shotgun (WGS) entry which is preliminary data.</text>
</comment>
<organism evidence="1 2">
    <name type="scientific">Legionella cherrii</name>
    <dbReference type="NCBI Taxonomy" id="28084"/>
    <lineage>
        <taxon>Bacteria</taxon>
        <taxon>Pseudomonadati</taxon>
        <taxon>Pseudomonadota</taxon>
        <taxon>Gammaproteobacteria</taxon>
        <taxon>Legionellales</taxon>
        <taxon>Legionellaceae</taxon>
        <taxon>Legionella</taxon>
    </lineage>
</organism>
<protein>
    <submittedName>
        <fullName evidence="1">Uncharacterized protein</fullName>
    </submittedName>
</protein>
<dbReference type="OrthoDB" id="5652501at2"/>
<accession>A0A0W0SBY7</accession>
<dbReference type="EMBL" id="LNXW01000013">
    <property type="protein sequence ID" value="KTC80603.1"/>
    <property type="molecule type" value="Genomic_DNA"/>
</dbReference>
<reference evidence="1 2" key="1">
    <citation type="submission" date="2015-11" db="EMBL/GenBank/DDBJ databases">
        <title>Genomic analysis of 38 Legionella species identifies large and diverse effector repertoires.</title>
        <authorList>
            <person name="Burstein D."/>
            <person name="Amaro F."/>
            <person name="Zusman T."/>
            <person name="Lifshitz Z."/>
            <person name="Cohen O."/>
            <person name="Gilbert J.A."/>
            <person name="Pupko T."/>
            <person name="Shuman H.A."/>
            <person name="Segal G."/>
        </authorList>
    </citation>
    <scope>NUCLEOTIDE SEQUENCE [LARGE SCALE GENOMIC DNA]</scope>
    <source>
        <strain evidence="1 2">ORW</strain>
    </source>
</reference>
<dbReference type="PATRIC" id="fig|28084.5.peg.2837"/>
<dbReference type="RefSeq" id="WP_058388053.1">
    <property type="nucleotide sequence ID" value="NZ_LNXW01000013.1"/>
</dbReference>
<evidence type="ECO:0000313" key="2">
    <source>
        <dbReference type="Proteomes" id="UP000054921"/>
    </source>
</evidence>
<gene>
    <name evidence="1" type="ORF">Lche_2623</name>
</gene>
<proteinExistence type="predicted"/>
<sequence length="117" mass="12804">MAYEKQSATPQKSLTMYNLLSWSTVYRGYNALVAGLVMYQYLNNPEAAVIEYLPDVAIHAFEAIAPNTLNNWAAGANIVRGIQAGLGFFSPNSTIPRVANGVDVINHGVNTFNRILQ</sequence>
<dbReference type="Proteomes" id="UP000054921">
    <property type="component" value="Unassembled WGS sequence"/>
</dbReference>
<dbReference type="STRING" id="28084.Lche_2623"/>
<name>A0A0W0SBY7_9GAMM</name>